<evidence type="ECO:0000256" key="8">
    <source>
        <dbReference type="ARBA" id="ARBA00023136"/>
    </source>
</evidence>
<accession>A0ABR4N5N3</accession>
<dbReference type="InterPro" id="IPR029044">
    <property type="entry name" value="Nucleotide-diphossugar_trans"/>
</dbReference>
<keyword evidence="6 11" id="KW-0812">Transmembrane</keyword>
<dbReference type="InterPro" id="IPR004835">
    <property type="entry name" value="Chitin_synth"/>
</dbReference>
<feature type="transmembrane region" description="Helical" evidence="11">
    <location>
        <begin position="177"/>
        <end position="196"/>
    </location>
</feature>
<evidence type="ECO:0000256" key="11">
    <source>
        <dbReference type="SAM" id="Phobius"/>
    </source>
</evidence>
<evidence type="ECO:0000259" key="12">
    <source>
        <dbReference type="Pfam" id="PF22997"/>
    </source>
</evidence>
<keyword evidence="4" id="KW-0328">Glycosyltransferase</keyword>
<keyword evidence="14" id="KW-1185">Reference proteome</keyword>
<comment type="caution">
    <text evidence="13">The sequence shown here is derived from an EMBL/GenBank/DDBJ whole genome shotgun (WGS) entry which is preliminary data.</text>
</comment>
<proteinExistence type="predicted"/>
<dbReference type="EMBL" id="JADGIZ020000030">
    <property type="protein sequence ID" value="KAL2914803.1"/>
    <property type="molecule type" value="Genomic_DNA"/>
</dbReference>
<feature type="domain" description="Chitin synthase 4-like" evidence="12">
    <location>
        <begin position="349"/>
        <end position="424"/>
    </location>
</feature>
<dbReference type="Pfam" id="PF03142">
    <property type="entry name" value="Chitin_synth_2"/>
    <property type="match status" value="1"/>
</dbReference>
<evidence type="ECO:0000313" key="14">
    <source>
        <dbReference type="Proteomes" id="UP001527925"/>
    </source>
</evidence>
<evidence type="ECO:0000256" key="4">
    <source>
        <dbReference type="ARBA" id="ARBA00022676"/>
    </source>
</evidence>
<dbReference type="PANTHER" id="PTHR22914">
    <property type="entry name" value="CHITIN SYNTHASE"/>
    <property type="match status" value="1"/>
</dbReference>
<feature type="region of interest" description="Disordered" evidence="10">
    <location>
        <begin position="1"/>
        <end position="52"/>
    </location>
</feature>
<keyword evidence="9" id="KW-0325">Glycoprotein</keyword>
<dbReference type="EC" id="2.4.1.16" evidence="2"/>
<gene>
    <name evidence="13" type="ORF">HK105_205734</name>
</gene>
<dbReference type="Pfam" id="PF22997">
    <property type="entry name" value="CHS4"/>
    <property type="match status" value="1"/>
</dbReference>
<feature type="transmembrane region" description="Helical" evidence="11">
    <location>
        <begin position="931"/>
        <end position="951"/>
    </location>
</feature>
<evidence type="ECO:0000256" key="9">
    <source>
        <dbReference type="ARBA" id="ARBA00023180"/>
    </source>
</evidence>
<comment type="subcellular location">
    <subcellularLocation>
        <location evidence="1">Cell membrane</location>
        <topology evidence="1">Multi-pass membrane protein</topology>
    </subcellularLocation>
</comment>
<dbReference type="PANTHER" id="PTHR22914:SF41">
    <property type="entry name" value="CHITIN SYNTHASE 7"/>
    <property type="match status" value="1"/>
</dbReference>
<feature type="transmembrane region" description="Helical" evidence="11">
    <location>
        <begin position="437"/>
        <end position="460"/>
    </location>
</feature>
<dbReference type="SUPFAM" id="SSF53448">
    <property type="entry name" value="Nucleotide-diphospho-sugar transferases"/>
    <property type="match status" value="1"/>
</dbReference>
<feature type="transmembrane region" description="Helical" evidence="11">
    <location>
        <begin position="985"/>
        <end position="1011"/>
    </location>
</feature>
<evidence type="ECO:0000256" key="6">
    <source>
        <dbReference type="ARBA" id="ARBA00022692"/>
    </source>
</evidence>
<dbReference type="Proteomes" id="UP001527925">
    <property type="component" value="Unassembled WGS sequence"/>
</dbReference>
<evidence type="ECO:0000256" key="7">
    <source>
        <dbReference type="ARBA" id="ARBA00022989"/>
    </source>
</evidence>
<organism evidence="13 14">
    <name type="scientific">Polyrhizophydium stewartii</name>
    <dbReference type="NCBI Taxonomy" id="2732419"/>
    <lineage>
        <taxon>Eukaryota</taxon>
        <taxon>Fungi</taxon>
        <taxon>Fungi incertae sedis</taxon>
        <taxon>Chytridiomycota</taxon>
        <taxon>Chytridiomycota incertae sedis</taxon>
        <taxon>Chytridiomycetes</taxon>
        <taxon>Rhizophydiales</taxon>
        <taxon>Rhizophydiales incertae sedis</taxon>
        <taxon>Polyrhizophydium</taxon>
    </lineage>
</organism>
<feature type="compositionally biased region" description="Pro residues" evidence="10">
    <location>
        <begin position="39"/>
        <end position="52"/>
    </location>
</feature>
<sequence>MSSPFEQQQQALQAQAQQQRDAQARLSMHHAAVFGAPRAAPPPPPPAAAPLPLPAAGVRVLSPAAPADPAALRYAAPAGPGFAQAPAPPAAAPPASGVVRRPTLFRKGTTSMPSSGDTDSGEVLLKRSSTGRRTLRRGNTINRSSGTLNRVGSVHNPAFNMLAKPLENSRPTAWVRFSWAITCCFPASILSSFGITNQSSQQAWREKVALCWIAFILSALVVFFLVFFNNLLCPSNLLDNTIAINAFGGVVVFGRMYNSFMATPPYNTLFEQTDALFGGIDASGSFEQPAIAACQRPNVQAFAFAQVKSACAPNCINLTELTTQHNFLPYSTLTGLKGENVTVIPDPAYEWGDIKNRKLVAIRQKVLSLAPYFDAHPDPVEGDLIDPLLRKAQTINDGTHILWRNKAVSDDVLDCLTQKYYAGVLSQLPMSCIMSRLITIIVSFTVIGILITRFAMALFFDWFLATRIIRFPDPAVVASRAQHTESGYAKAYSTQTGASGASHLRKRANRQSNVPSYATTDIELQVTAPAAAGSNGLRSGSIAIRQNPNVERPVPNPTDLYTVLFVTCYSEGEASLRATLDSLAATDYDDCKKLLFVVADGIVKGTGNEASTPDLLIRMMHHDGAFGDNPPAFSYVAVATGSKQHNKARVYCGSYEVNGRHVPMVLVVKIGTEDEADQAKPGNRGKRDSQLVLMNFFSRVVLNDRMTPLDYDIFRKIHHLMGVTPDQFEIVLMVDADTKVATDSLRFMINAMHNDPLIMGLCGETRIANKKQSWVTTIQVFEYFISHHLGKAFESVFGGVTCLPGCFCMYRIKTFKDGAVLPILANPDIIEQYSTNETFTLHQKNLLLLGEDRFLTTLMLRTFPKRHMVFVPSAYCKTVVPDKFSVLVSQRRRWINSTIHNLMELVFVNNLCGTFCFSMQFIVAMDLLGTAVLPAGLACTYYLIFAAVFRVKYNDVTAYLNLSIMCVSIFLPMFLVFFTGRRLQYILWMLVYLLALPIWHIILPLYAFWHFDDFSWGETRKITGDDKSHSNEEEIGLFDGTQIPFKRWDEYERESRRERNTYLGVDAAIETASSAGSSISASHYVAPFAPRPTRYMSDMSDSTF</sequence>
<keyword evidence="3" id="KW-1003">Cell membrane</keyword>
<evidence type="ECO:0000256" key="1">
    <source>
        <dbReference type="ARBA" id="ARBA00004651"/>
    </source>
</evidence>
<feature type="transmembrane region" description="Helical" evidence="11">
    <location>
        <begin position="958"/>
        <end position="979"/>
    </location>
</feature>
<keyword evidence="5" id="KW-0808">Transferase</keyword>
<evidence type="ECO:0000256" key="3">
    <source>
        <dbReference type="ARBA" id="ARBA00022475"/>
    </source>
</evidence>
<feature type="transmembrane region" description="Helical" evidence="11">
    <location>
        <begin position="208"/>
        <end position="228"/>
    </location>
</feature>
<feature type="compositionally biased region" description="Low complexity" evidence="10">
    <location>
        <begin position="7"/>
        <end position="38"/>
    </location>
</feature>
<name>A0ABR4N5N3_9FUNG</name>
<evidence type="ECO:0000256" key="5">
    <source>
        <dbReference type="ARBA" id="ARBA00022679"/>
    </source>
</evidence>
<evidence type="ECO:0000313" key="13">
    <source>
        <dbReference type="EMBL" id="KAL2914803.1"/>
    </source>
</evidence>
<evidence type="ECO:0000256" key="10">
    <source>
        <dbReference type="SAM" id="MobiDB-lite"/>
    </source>
</evidence>
<protein>
    <recommendedName>
        <fullName evidence="2">chitin synthase</fullName>
        <ecNumber evidence="2">2.4.1.16</ecNumber>
    </recommendedName>
</protein>
<evidence type="ECO:0000256" key="2">
    <source>
        <dbReference type="ARBA" id="ARBA00012543"/>
    </source>
</evidence>
<dbReference type="InterPro" id="IPR054295">
    <property type="entry name" value="CHS4-like_dom"/>
</dbReference>
<reference evidence="13 14" key="1">
    <citation type="submission" date="2023-09" db="EMBL/GenBank/DDBJ databases">
        <title>Pangenome analysis of Batrachochytrium dendrobatidis and related Chytrids.</title>
        <authorList>
            <person name="Yacoub M.N."/>
            <person name="Stajich J.E."/>
            <person name="James T.Y."/>
        </authorList>
    </citation>
    <scope>NUCLEOTIDE SEQUENCE [LARGE SCALE GENOMIC DNA]</scope>
    <source>
        <strain evidence="13 14">JEL0888</strain>
    </source>
</reference>
<dbReference type="CDD" id="cd04190">
    <property type="entry name" value="Chitin_synth_C"/>
    <property type="match status" value="1"/>
</dbReference>
<keyword evidence="7 11" id="KW-1133">Transmembrane helix</keyword>
<keyword evidence="8 11" id="KW-0472">Membrane</keyword>